<accession>A0A0F6MPU5</accession>
<reference evidence="1" key="1">
    <citation type="submission" date="2012-01" db="EMBL/GenBank/DDBJ databases">
        <title>The Genome Sequence of Treponema denticola OTK.</title>
        <authorList>
            <consortium name="The Broad Institute Genome Sequencing Platform"/>
            <person name="Earl A."/>
            <person name="Ward D."/>
            <person name="Feldgarden M."/>
            <person name="Gevers D."/>
            <person name="Blanton J.M."/>
            <person name="Fenno C.J."/>
            <person name="Baranova O.V."/>
            <person name="Mathney J."/>
            <person name="Dewhirst F.E."/>
            <person name="Izard J."/>
            <person name="Young S.K."/>
            <person name="Zeng Q."/>
            <person name="Gargeya S."/>
            <person name="Fitzgerald M."/>
            <person name="Haas B."/>
            <person name="Abouelleil A."/>
            <person name="Alvarado L."/>
            <person name="Arachchi H.M."/>
            <person name="Berlin A."/>
            <person name="Chapman S.B."/>
            <person name="Gearin G."/>
            <person name="Goldberg J."/>
            <person name="Griggs A."/>
            <person name="Gujja S."/>
            <person name="Hansen M."/>
            <person name="Heiman D."/>
            <person name="Howarth C."/>
            <person name="Larimer J."/>
            <person name="Lui A."/>
            <person name="MacDonald P.J.P."/>
            <person name="McCowen C."/>
            <person name="Montmayeur A."/>
            <person name="Murphy C."/>
            <person name="Neiman D."/>
            <person name="Pearson M."/>
            <person name="Priest M."/>
            <person name="Roberts A."/>
            <person name="Saif S."/>
            <person name="Shea T."/>
            <person name="Sisk P."/>
            <person name="Stolte C."/>
            <person name="Sykes S."/>
            <person name="Wortman J."/>
            <person name="Nusbaum C."/>
            <person name="Birren B."/>
        </authorList>
    </citation>
    <scope>NUCLEOTIDE SEQUENCE [LARGE SCALE GENOMIC DNA]</scope>
    <source>
        <strain evidence="1">OTK</strain>
    </source>
</reference>
<dbReference type="Proteomes" id="UP000011701">
    <property type="component" value="Chromosome"/>
</dbReference>
<organism evidence="1">
    <name type="scientific">Treponema denticola OTK</name>
    <dbReference type="NCBI Taxonomy" id="999434"/>
    <lineage>
        <taxon>Bacteria</taxon>
        <taxon>Pseudomonadati</taxon>
        <taxon>Spirochaetota</taxon>
        <taxon>Spirochaetia</taxon>
        <taxon>Spirochaetales</taxon>
        <taxon>Treponemataceae</taxon>
        <taxon>Treponema</taxon>
    </lineage>
</organism>
<name>A0A0F6MPU5_TREDN</name>
<dbReference type="HOGENOM" id="CLU_1293870_0_0_12"/>
<evidence type="ECO:0008006" key="2">
    <source>
        <dbReference type="Google" id="ProtNLM"/>
    </source>
</evidence>
<sequence length="215" mass="24092">MEAQIQGLLNEQDNVEKIRDRIAFILKTELKNQYEFAVKAGLGNAKDFDVRIFLENDRPWEFTEIESDKNPFPLVNVCLVETKRTEGKSGSAIGRKKYTASFSVDCYACGNYEQDGRDDELSTIRAWTLARIVRNILMSGFYAYLGMRGIVLERDLSGIKTGSPNDVENSAVAVTIARLDFSVSFYEDSPQGEGVEFEGIDFNLVSKTGEVLVNS</sequence>
<dbReference type="AlphaFoldDB" id="A0A0F6MPU5"/>
<dbReference type="PATRIC" id="fig|999434.4.peg.473"/>
<comment type="caution">
    <text evidence="1">The sequence shown here is derived from an EMBL/GenBank/DDBJ whole genome shotgun (WGS) entry which is preliminary data.</text>
</comment>
<evidence type="ECO:0000313" key="1">
    <source>
        <dbReference type="EMBL" id="EMB23314.1"/>
    </source>
</evidence>
<dbReference type="RefSeq" id="WP_002690695.1">
    <property type="nucleotide sequence ID" value="NZ_CM001797.1"/>
</dbReference>
<gene>
    <name evidence="1" type="ORF">HMPREF9723_00452</name>
</gene>
<proteinExistence type="predicted"/>
<dbReference type="EMBL" id="AGDY01000004">
    <property type="protein sequence ID" value="EMB23314.1"/>
    <property type="molecule type" value="Genomic_DNA"/>
</dbReference>
<protein>
    <recommendedName>
        <fullName evidence="2">Phage protein</fullName>
    </recommendedName>
</protein>